<dbReference type="AlphaFoldDB" id="A0A3B0XTG2"/>
<keyword evidence="1" id="KW-0472">Membrane</keyword>
<keyword evidence="2" id="KW-0812">Transmembrane</keyword>
<feature type="domain" description="Polypeptide-transport-associated ShlB-type" evidence="5">
    <location>
        <begin position="148"/>
        <end position="194"/>
    </location>
</feature>
<dbReference type="GO" id="GO:0098046">
    <property type="term" value="C:type V protein secretion system complex"/>
    <property type="evidence" value="ECO:0007669"/>
    <property type="project" value="TreeGrafter"/>
</dbReference>
<dbReference type="PANTHER" id="PTHR34597:SF3">
    <property type="entry name" value="OUTER MEMBRANE TRANSPORTER CDIB"/>
    <property type="match status" value="1"/>
</dbReference>
<dbReference type="Pfam" id="PF03865">
    <property type="entry name" value="ShlB"/>
    <property type="match status" value="2"/>
</dbReference>
<evidence type="ECO:0000256" key="1">
    <source>
        <dbReference type="ARBA" id="ARBA00022452"/>
    </source>
</evidence>
<dbReference type="EMBL" id="UOFH01000092">
    <property type="protein sequence ID" value="VAW59626.1"/>
    <property type="molecule type" value="Genomic_DNA"/>
</dbReference>
<protein>
    <recommendedName>
        <fullName evidence="7">Hemolysin activator protein, HlyB family</fullName>
    </recommendedName>
</protein>
<dbReference type="Gene3D" id="2.40.160.50">
    <property type="entry name" value="membrane protein fhac: a member of the omp85/tpsb transporter family"/>
    <property type="match status" value="1"/>
</dbReference>
<name>A0A3B0XTG2_9ZZZZ</name>
<accession>A0A3B0XTG2</accession>
<sequence>MNKFFCIGWLILCSPIASWAGFLEMPEITEMPDFERKSMLKDLNIPSVRDRDPDPDSGPRLNVVRFKLQGIVEYPDLGITKEDIDKLIESIRFELMQEYNVEDSGFTKTELEEVSHLLVEIEEDTMERHVTDLEVQKLVWLIREQRSSRGITLGTIETVADRITRFYRERGFILAKAYIPKQEVRDGVVTLTLLLGTLGEVEVSGNEIYDSEYLASTFDDMVATPVTSSVVEENLYLINDFPGLVATGYFEPGAQVGDTKLNLQVKAEKSYDFNVRMDNHGSEQTGQYRLYAEGLLNNLLGFADQLQIAGLVTAQPSNTTFGQFRYLTRLFSPSLSLSTGISTNDFVLGPGNSEAVNSLELFGKTTQKDVTLSYRFKRSRTASYYGDLIFEEITSELRTGSLGGQGDSGLDDIVENMSMVFTFDVLDEEDKALHQGDFRILSGQFTQGAEEGQDENFQIFNANYTLLTFWQIPYFEANTRIIYRASLQYASSPLSSINQFALAGPTRVRGYPVNQFSADNAFYTGVDLIFDAPDMFDMPLGTSNLRHILNPFIFLDAAYGEVLSLVEDKESDTALLYDVGIGFQFSYQNNFHGNLQLAFPLQAKFNTDEFDVPDDNVKLVFDFQYSFR</sequence>
<feature type="domain" description="Haemolysin activator HlyB C-terminal" evidence="4">
    <location>
        <begin position="441"/>
        <end position="531"/>
    </location>
</feature>
<proteinExistence type="predicted"/>
<dbReference type="GO" id="GO:0008320">
    <property type="term" value="F:protein transmembrane transporter activity"/>
    <property type="evidence" value="ECO:0007669"/>
    <property type="project" value="TreeGrafter"/>
</dbReference>
<reference evidence="6" key="1">
    <citation type="submission" date="2018-06" db="EMBL/GenBank/DDBJ databases">
        <authorList>
            <person name="Zhirakovskaya E."/>
        </authorList>
    </citation>
    <scope>NUCLEOTIDE SEQUENCE</scope>
</reference>
<gene>
    <name evidence="6" type="ORF">MNBD_GAMMA08-2643</name>
</gene>
<evidence type="ECO:0008006" key="7">
    <source>
        <dbReference type="Google" id="ProtNLM"/>
    </source>
</evidence>
<keyword evidence="3" id="KW-0998">Cell outer membrane</keyword>
<evidence type="ECO:0000256" key="3">
    <source>
        <dbReference type="ARBA" id="ARBA00023237"/>
    </source>
</evidence>
<dbReference type="PANTHER" id="PTHR34597">
    <property type="entry name" value="SLR1661 PROTEIN"/>
    <property type="match status" value="1"/>
</dbReference>
<dbReference type="GO" id="GO:0046819">
    <property type="term" value="P:protein secretion by the type V secretion system"/>
    <property type="evidence" value="ECO:0007669"/>
    <property type="project" value="TreeGrafter"/>
</dbReference>
<dbReference type="InterPro" id="IPR013686">
    <property type="entry name" value="Polypept-transport_assoc_ShlB"/>
</dbReference>
<dbReference type="InterPro" id="IPR051544">
    <property type="entry name" value="TPS_OM_transporter"/>
</dbReference>
<evidence type="ECO:0000259" key="5">
    <source>
        <dbReference type="Pfam" id="PF08479"/>
    </source>
</evidence>
<evidence type="ECO:0000313" key="6">
    <source>
        <dbReference type="EMBL" id="VAW59626.1"/>
    </source>
</evidence>
<evidence type="ECO:0000256" key="2">
    <source>
        <dbReference type="ARBA" id="ARBA00022692"/>
    </source>
</evidence>
<evidence type="ECO:0000259" key="4">
    <source>
        <dbReference type="Pfam" id="PF03865"/>
    </source>
</evidence>
<feature type="domain" description="Haemolysin activator HlyB C-terminal" evidence="4">
    <location>
        <begin position="257"/>
        <end position="382"/>
    </location>
</feature>
<keyword evidence="1" id="KW-1134">Transmembrane beta strand</keyword>
<organism evidence="6">
    <name type="scientific">hydrothermal vent metagenome</name>
    <dbReference type="NCBI Taxonomy" id="652676"/>
    <lineage>
        <taxon>unclassified sequences</taxon>
        <taxon>metagenomes</taxon>
        <taxon>ecological metagenomes</taxon>
    </lineage>
</organism>
<dbReference type="Pfam" id="PF08479">
    <property type="entry name" value="POTRA_2"/>
    <property type="match status" value="1"/>
</dbReference>
<dbReference type="InterPro" id="IPR005565">
    <property type="entry name" value="Hemolysn_activator_HlyB_C"/>
</dbReference>
<dbReference type="Gene3D" id="3.10.20.310">
    <property type="entry name" value="membrane protein fhac"/>
    <property type="match status" value="1"/>
</dbReference>